<proteinExistence type="predicted"/>
<protein>
    <submittedName>
        <fullName evidence="2">Uncharacterized protein</fullName>
    </submittedName>
</protein>
<name>A0ABR2Z6N5_9AGAR</name>
<dbReference type="Proteomes" id="UP001437256">
    <property type="component" value="Unassembled WGS sequence"/>
</dbReference>
<accession>A0ABR2Z6N5</accession>
<feature type="compositionally biased region" description="Basic and acidic residues" evidence="1">
    <location>
        <begin position="126"/>
        <end position="136"/>
    </location>
</feature>
<gene>
    <name evidence="2" type="ORF">AAF712_016464</name>
</gene>
<reference evidence="2 3" key="1">
    <citation type="submission" date="2024-05" db="EMBL/GenBank/DDBJ databases">
        <title>A draft genome resource for the thread blight pathogen Marasmius tenuissimus strain MS-2.</title>
        <authorList>
            <person name="Yulfo-Soto G.E."/>
            <person name="Baruah I.K."/>
            <person name="Amoako-Attah I."/>
            <person name="Bukari Y."/>
            <person name="Meinhardt L.W."/>
            <person name="Bailey B.A."/>
            <person name="Cohen S.P."/>
        </authorList>
    </citation>
    <scope>NUCLEOTIDE SEQUENCE [LARGE SCALE GENOMIC DNA]</scope>
    <source>
        <strain evidence="2 3">MS-2</strain>
    </source>
</reference>
<feature type="compositionally biased region" description="Polar residues" evidence="1">
    <location>
        <begin position="81"/>
        <end position="114"/>
    </location>
</feature>
<evidence type="ECO:0000256" key="1">
    <source>
        <dbReference type="SAM" id="MobiDB-lite"/>
    </source>
</evidence>
<comment type="caution">
    <text evidence="2">The sequence shown here is derived from an EMBL/GenBank/DDBJ whole genome shotgun (WGS) entry which is preliminary data.</text>
</comment>
<organism evidence="2 3">
    <name type="scientific">Marasmius tenuissimus</name>
    <dbReference type="NCBI Taxonomy" id="585030"/>
    <lineage>
        <taxon>Eukaryota</taxon>
        <taxon>Fungi</taxon>
        <taxon>Dikarya</taxon>
        <taxon>Basidiomycota</taxon>
        <taxon>Agaricomycotina</taxon>
        <taxon>Agaricomycetes</taxon>
        <taxon>Agaricomycetidae</taxon>
        <taxon>Agaricales</taxon>
        <taxon>Marasmiineae</taxon>
        <taxon>Marasmiaceae</taxon>
        <taxon>Marasmius</taxon>
    </lineage>
</organism>
<sequence length="152" mass="16702">MEIKRKVTLMLDDSADYHWAEQRAMQAGDTDYAILLSQERQTHSVFCKDIACCLVNIANLHGFSGWATLILGLYHDQSNIAGNMSTPSSSDGLGHTTQANLSNHQGNHQGNPSTDDAESDGNEGMEVDRGECDDENNKSDRLLLFVESLSIE</sequence>
<evidence type="ECO:0000313" key="2">
    <source>
        <dbReference type="EMBL" id="KAL0056923.1"/>
    </source>
</evidence>
<keyword evidence="3" id="KW-1185">Reference proteome</keyword>
<dbReference type="EMBL" id="JBBXMP010000812">
    <property type="protein sequence ID" value="KAL0056923.1"/>
    <property type="molecule type" value="Genomic_DNA"/>
</dbReference>
<feature type="region of interest" description="Disordered" evidence="1">
    <location>
        <begin position="81"/>
        <end position="136"/>
    </location>
</feature>
<feature type="compositionally biased region" description="Acidic residues" evidence="1">
    <location>
        <begin position="115"/>
        <end position="125"/>
    </location>
</feature>
<evidence type="ECO:0000313" key="3">
    <source>
        <dbReference type="Proteomes" id="UP001437256"/>
    </source>
</evidence>